<evidence type="ECO:0000313" key="2">
    <source>
        <dbReference type="Proteomes" id="UP000016361"/>
    </source>
</evidence>
<dbReference type="AlphaFoldDB" id="S4NUG0"/>
<dbReference type="Proteomes" id="UP000016361">
    <property type="component" value="Unassembled WGS sequence"/>
</dbReference>
<keyword evidence="2" id="KW-1185">Reference proteome</keyword>
<accession>S4NUG0</accession>
<reference evidence="2" key="1">
    <citation type="journal article" date="2013" name="Genome Announc.">
        <title>Draft Genome Sequence of D-Branched-Chain Amino Acid Producer Lactobacillus otakiensis JCM 15040T, Isolated from a Traditional Japanese Pickle.</title>
        <authorList>
            <person name="Doi K."/>
            <person name="Mori K."/>
            <person name="Mutaguchi Y."/>
            <person name="Tashiro K."/>
            <person name="Fujino Y."/>
            <person name="Ohmori T."/>
            <person name="Kuhara S."/>
            <person name="Ohshima T."/>
        </authorList>
    </citation>
    <scope>NUCLEOTIDE SEQUENCE [LARGE SCALE GENOMIC DNA]</scope>
    <source>
        <strain evidence="2">JCM 15040</strain>
    </source>
</reference>
<protein>
    <submittedName>
        <fullName evidence="1">Uncharacterized protein</fullName>
    </submittedName>
</protein>
<organism evidence="1 2">
    <name type="scientific">Lentilactobacillus otakiensis DSM 19908 = JCM 15040</name>
    <dbReference type="NCBI Taxonomy" id="1423780"/>
    <lineage>
        <taxon>Bacteria</taxon>
        <taxon>Bacillati</taxon>
        <taxon>Bacillota</taxon>
        <taxon>Bacilli</taxon>
        <taxon>Lactobacillales</taxon>
        <taxon>Lactobacillaceae</taxon>
        <taxon>Lentilactobacillus</taxon>
    </lineage>
</organism>
<gene>
    <name evidence="1" type="ORF">LOT_2131</name>
</gene>
<dbReference type="EMBL" id="BASH01000009">
    <property type="protein sequence ID" value="GAD17593.1"/>
    <property type="molecule type" value="Genomic_DNA"/>
</dbReference>
<proteinExistence type="predicted"/>
<name>S4NUG0_9LACO</name>
<evidence type="ECO:0000313" key="1">
    <source>
        <dbReference type="EMBL" id="GAD17593.1"/>
    </source>
</evidence>
<comment type="caution">
    <text evidence="1">The sequence shown here is derived from an EMBL/GenBank/DDBJ whole genome shotgun (WGS) entry which is preliminary data.</text>
</comment>
<sequence>MTSQIKSIIYFYLKVENTFIDKQIKGEEYENRKHSSNEYVEV</sequence>